<dbReference type="EMBL" id="ADZU01000015">
    <property type="protein sequence ID" value="EFS92927.1"/>
    <property type="molecule type" value="Genomic_DNA"/>
</dbReference>
<protein>
    <submittedName>
        <fullName evidence="1">Uncharacterized protein</fullName>
    </submittedName>
</protein>
<evidence type="ECO:0000313" key="1">
    <source>
        <dbReference type="EMBL" id="EFS92927.1"/>
    </source>
</evidence>
<dbReference type="Proteomes" id="UP000003179">
    <property type="component" value="Unassembled WGS sequence"/>
</dbReference>
<sequence length="45" mass="5406">MIQFYRELTRPHPRWSSSHAASVAGGWQLGHPRVRVNWPERHDWL</sequence>
<organism evidence="1 2">
    <name type="scientific">Cutibacterium modestum HL044PA1</name>
    <dbReference type="NCBI Taxonomy" id="765109"/>
    <lineage>
        <taxon>Bacteria</taxon>
        <taxon>Bacillati</taxon>
        <taxon>Actinomycetota</taxon>
        <taxon>Actinomycetes</taxon>
        <taxon>Propionibacteriales</taxon>
        <taxon>Propionibacteriaceae</taxon>
        <taxon>Cutibacterium</taxon>
        <taxon>Cutibacterium modestum</taxon>
    </lineage>
</organism>
<evidence type="ECO:0000313" key="2">
    <source>
        <dbReference type="Proteomes" id="UP000003179"/>
    </source>
</evidence>
<proteinExistence type="predicted"/>
<gene>
    <name evidence="1" type="ORF">HMPREF9607_00777</name>
</gene>
<name>A0ABN0C6M1_9ACTN</name>
<accession>A0ABN0C6M1</accession>
<reference evidence="1" key="1">
    <citation type="submission" date="2010-08" db="EMBL/GenBank/DDBJ databases">
        <authorList>
            <person name="Weinstock G."/>
            <person name="Sodergren E."/>
            <person name="Clifton S."/>
            <person name="Fulton L."/>
            <person name="Fulton B."/>
            <person name="Courtney L."/>
            <person name="Fronick C."/>
            <person name="Harrison M."/>
            <person name="Strong C."/>
            <person name="Farmer C."/>
            <person name="Delahaunty K."/>
            <person name="Markovic C."/>
            <person name="Hall O."/>
            <person name="Minx P."/>
            <person name="Tomlinson C."/>
            <person name="Mitreva M."/>
            <person name="Hou S."/>
            <person name="Chen J."/>
            <person name="Wollam A."/>
            <person name="Pepin K.H."/>
            <person name="Johnson M."/>
            <person name="Bhonagiri V."/>
            <person name="Zhang X."/>
            <person name="Suruliraj S."/>
            <person name="Warren W."/>
            <person name="Chinwalla A."/>
            <person name="Mardis E.R."/>
            <person name="Wilson R.K."/>
        </authorList>
    </citation>
    <scope>NUCLEOTIDE SEQUENCE [LARGE SCALE GENOMIC DNA]</scope>
    <source>
        <strain evidence="1">HL044PA1</strain>
    </source>
</reference>
<keyword evidence="2" id="KW-1185">Reference proteome</keyword>
<comment type="caution">
    <text evidence="1">The sequence shown here is derived from an EMBL/GenBank/DDBJ whole genome shotgun (WGS) entry which is preliminary data.</text>
</comment>